<protein>
    <recommendedName>
        <fullName evidence="1">Helicase Helix-turn-helix domain-containing protein</fullName>
    </recommendedName>
</protein>
<dbReference type="STRING" id="1423814.HMPREF0549_0368"/>
<dbReference type="EMBL" id="ACGV01000023">
    <property type="protein sequence ID" value="EEJ41205.1"/>
    <property type="molecule type" value="Genomic_DNA"/>
</dbReference>
<dbReference type="PATRIC" id="fig|1423814.6.peg.87"/>
<reference evidence="2 3" key="1">
    <citation type="submission" date="2009-01" db="EMBL/GenBank/DDBJ databases">
        <authorList>
            <person name="Qin X."/>
            <person name="Bachman B."/>
            <person name="Battles P."/>
            <person name="Bell A."/>
            <person name="Bess C."/>
            <person name="Bickham C."/>
            <person name="Chaboub L."/>
            <person name="Chen D."/>
            <person name="Coyle M."/>
            <person name="Deiros D.R."/>
            <person name="Dinh H."/>
            <person name="Forbes L."/>
            <person name="Fowler G."/>
            <person name="Francisco L."/>
            <person name="Fu Q."/>
            <person name="Gubbala S."/>
            <person name="Hale W."/>
            <person name="Han Y."/>
            <person name="Hemphill L."/>
            <person name="Highlander S.K."/>
            <person name="Hirani K."/>
            <person name="Hogues M."/>
            <person name="Jackson L."/>
            <person name="Jakkamsetti A."/>
            <person name="Javaid M."/>
            <person name="Jiang H."/>
            <person name="Korchina V."/>
            <person name="Kovar C."/>
            <person name="Lara F."/>
            <person name="Lee S."/>
            <person name="Mata R."/>
            <person name="Mathew T."/>
            <person name="Moen C."/>
            <person name="Morales K."/>
            <person name="Munidasa M."/>
            <person name="Nazareth L."/>
            <person name="Ngo R."/>
            <person name="Nguyen L."/>
            <person name="Okwuonu G."/>
            <person name="Ongeri F."/>
            <person name="Patil S."/>
            <person name="Petrosino J."/>
            <person name="Pham C."/>
            <person name="Pham P."/>
            <person name="Pu L.-L."/>
            <person name="Puazo M."/>
            <person name="Raj R."/>
            <person name="Reid J."/>
            <person name="Rouhana J."/>
            <person name="Saada N."/>
            <person name="Shang Y."/>
            <person name="Simmons D."/>
            <person name="Thornton R."/>
            <person name="Warren J."/>
            <person name="Weissenberger G."/>
            <person name="Zhang J."/>
            <person name="Zhang L."/>
            <person name="Zhou C."/>
            <person name="Zhu D."/>
            <person name="Muzny D."/>
            <person name="Worley K."/>
            <person name="Gibbs R."/>
        </authorList>
    </citation>
    <scope>NUCLEOTIDE SEQUENCE [LARGE SCALE GENOMIC DNA]</scope>
    <source>
        <strain evidence="2 3">ATCC 49540</strain>
    </source>
</reference>
<dbReference type="Pfam" id="PF14493">
    <property type="entry name" value="HTH_40"/>
    <property type="match status" value="1"/>
</dbReference>
<evidence type="ECO:0000259" key="1">
    <source>
        <dbReference type="Pfam" id="PF14493"/>
    </source>
</evidence>
<gene>
    <name evidence="2" type="ORF">HMPREF0549_0368</name>
</gene>
<dbReference type="HOGENOM" id="CLU_066169_1_0_9"/>
<dbReference type="InterPro" id="IPR029491">
    <property type="entry name" value="Helicase_HTH"/>
</dbReference>
<evidence type="ECO:0000313" key="3">
    <source>
        <dbReference type="Proteomes" id="UP000004483"/>
    </source>
</evidence>
<dbReference type="AlphaFoldDB" id="C2ESD2"/>
<sequence length="351" mass="41038">MESEKMNDFLLSFFDEHQPRRIRVIENTLKNRRTVSTLFWAKQYGILKWTGAERSLERKQVENSIAELVKANLIQRNPDGQVLLTTLGVLRQEELAGEQYQPYFFDWYWLANTRRIEQRLLLGIQVVSELSYHNRYYAPVVNEYHEQQIVKRWVLSWRGNIINDLVQELKLFGDSLESADERLANYFFYSLIGHRITGKNAMQLSEQLELPGYQLPVIKQDALLAIAAFANSYQGVLNRLLVDLLAKSPLSQSANQTLLLYQQGISISQIAKKRRIKANTVREHLLEAAIVHPDSIDWERSLPVSIRSQLAKHYQGKMKDWQFDPEIVPGGPAAFYYFRLYQLYEERLNDK</sequence>
<proteinExistence type="predicted"/>
<feature type="domain" description="Helicase Helix-turn-helix" evidence="1">
    <location>
        <begin position="253"/>
        <end position="315"/>
    </location>
</feature>
<comment type="caution">
    <text evidence="2">The sequence shown here is derived from an EMBL/GenBank/DDBJ whole genome shotgun (WGS) entry which is preliminary data.</text>
</comment>
<dbReference type="eggNOG" id="COG4955">
    <property type="taxonomic scope" value="Bacteria"/>
</dbReference>
<evidence type="ECO:0000313" key="2">
    <source>
        <dbReference type="EMBL" id="EEJ41205.1"/>
    </source>
</evidence>
<organism evidence="2 3">
    <name type="scientific">Limosilactobacillus vaginalis DSM 5837 = ATCC 49540</name>
    <dbReference type="NCBI Taxonomy" id="1423814"/>
    <lineage>
        <taxon>Bacteria</taxon>
        <taxon>Bacillati</taxon>
        <taxon>Bacillota</taxon>
        <taxon>Bacilli</taxon>
        <taxon>Lactobacillales</taxon>
        <taxon>Lactobacillaceae</taxon>
        <taxon>Limosilactobacillus</taxon>
    </lineage>
</organism>
<dbReference type="Proteomes" id="UP000004483">
    <property type="component" value="Unassembled WGS sequence"/>
</dbReference>
<name>C2ESD2_9LACO</name>
<accession>C2ESD2</accession>